<dbReference type="PANTHER" id="PTHR43751">
    <property type="entry name" value="SULFATASE"/>
    <property type="match status" value="1"/>
</dbReference>
<comment type="caution">
    <text evidence="4">The sequence shown here is derived from an EMBL/GenBank/DDBJ whole genome shotgun (WGS) entry which is preliminary data.</text>
</comment>
<dbReference type="PROSITE" id="PS00523">
    <property type="entry name" value="SULFATASE_1"/>
    <property type="match status" value="1"/>
</dbReference>
<reference evidence="4 5" key="1">
    <citation type="submission" date="2024-09" db="EMBL/GenBank/DDBJ databases">
        <authorList>
            <person name="Sun Q."/>
            <person name="Mori K."/>
        </authorList>
    </citation>
    <scope>NUCLEOTIDE SEQUENCE [LARGE SCALE GENOMIC DNA]</scope>
    <source>
        <strain evidence="4 5">CECT 8622</strain>
    </source>
</reference>
<evidence type="ECO:0000259" key="3">
    <source>
        <dbReference type="Pfam" id="PF00884"/>
    </source>
</evidence>
<dbReference type="EMBL" id="JBHMFC010000034">
    <property type="protein sequence ID" value="MFB9056890.1"/>
    <property type="molecule type" value="Genomic_DNA"/>
</dbReference>
<gene>
    <name evidence="4" type="ORF">ACFFU9_09065</name>
</gene>
<evidence type="ECO:0000313" key="5">
    <source>
        <dbReference type="Proteomes" id="UP001589585"/>
    </source>
</evidence>
<dbReference type="PROSITE" id="PS51257">
    <property type="entry name" value="PROKAR_LIPOPROTEIN"/>
    <property type="match status" value="1"/>
</dbReference>
<dbReference type="CDD" id="cd16027">
    <property type="entry name" value="SGSH"/>
    <property type="match status" value="1"/>
</dbReference>
<evidence type="ECO:0000256" key="2">
    <source>
        <dbReference type="ARBA" id="ARBA00022801"/>
    </source>
</evidence>
<keyword evidence="2" id="KW-0378">Hydrolase</keyword>
<comment type="similarity">
    <text evidence="1">Belongs to the sulfatase family.</text>
</comment>
<organism evidence="4 5">
    <name type="scientific">Mariniflexile ostreae</name>
    <dbReference type="NCBI Taxonomy" id="1520892"/>
    <lineage>
        <taxon>Bacteria</taxon>
        <taxon>Pseudomonadati</taxon>
        <taxon>Bacteroidota</taxon>
        <taxon>Flavobacteriia</taxon>
        <taxon>Flavobacteriales</taxon>
        <taxon>Flavobacteriaceae</taxon>
        <taxon>Mariniflexile</taxon>
    </lineage>
</organism>
<feature type="domain" description="Sulfatase N-terminal" evidence="3">
    <location>
        <begin position="32"/>
        <end position="300"/>
    </location>
</feature>
<protein>
    <submittedName>
        <fullName evidence="4">Sulfatase</fullName>
    </submittedName>
</protein>
<accession>A0ABV5FBR9</accession>
<name>A0ABV5FBR9_9FLAO</name>
<dbReference type="SUPFAM" id="SSF53649">
    <property type="entry name" value="Alkaline phosphatase-like"/>
    <property type="match status" value="1"/>
</dbReference>
<dbReference type="InterPro" id="IPR052701">
    <property type="entry name" value="GAG_Ulvan_Degrading_Sulfatases"/>
</dbReference>
<evidence type="ECO:0000313" key="4">
    <source>
        <dbReference type="EMBL" id="MFB9056890.1"/>
    </source>
</evidence>
<proteinExistence type="inferred from homology"/>
<dbReference type="Pfam" id="PF00884">
    <property type="entry name" value="Sulfatase"/>
    <property type="match status" value="1"/>
</dbReference>
<dbReference type="PANTHER" id="PTHR43751:SF1">
    <property type="entry name" value="SULFATASE ATSG-RELATED"/>
    <property type="match status" value="1"/>
</dbReference>
<evidence type="ECO:0000256" key="1">
    <source>
        <dbReference type="ARBA" id="ARBA00008779"/>
    </source>
</evidence>
<dbReference type="Gene3D" id="3.40.720.10">
    <property type="entry name" value="Alkaline Phosphatase, subunit A"/>
    <property type="match status" value="1"/>
</dbReference>
<sequence length="502" mass="56905">MKLSTFKRLSILLLVIFVGCAKTEKKETAKKPNILILMTDNHFSDHVGAYGDQVIKTPNIDKVAKDGILFNNAFCASPSCSPARASMLTGQDVWRLGEGANLWGGFPQEPVYTKLMSENGYHVGIEGKGWGPGNAEPNGWEINPGGERYDSFEEFYNEIDKGKPWMYWYSSRDPHRPFRRDGWKSADIDLSAIVVPSYLPDTEEVRKDIADYYNEIQMFDNEVASYMALIGEMGQLENTIIIICSDNGWQMPRGLANLYDAGTKIPLIISWPDHYKGNRTIDDFVSLNDFAPTFLELAGIEIPKEMTAKSLLPILTSEDSGTIDKERDFFVMGRERHAFVRQNGLGYPGRALRTKDYLYIKNYEADRWPAGEPPLYGDVDAHMLQYPAPTKFYLLEHQDESAIKPFYDLSFGKRPAIELYDLNKDPDQINNVAGTPEYADVENQLGKQMVDYLVATGDPRETGTPFDWDGAKYYMEGDKRPRPGRQAIETLGLKEEYNYLGE</sequence>
<dbReference type="Proteomes" id="UP001589585">
    <property type="component" value="Unassembled WGS sequence"/>
</dbReference>
<dbReference type="InterPro" id="IPR024607">
    <property type="entry name" value="Sulfatase_CS"/>
</dbReference>
<dbReference type="InterPro" id="IPR000917">
    <property type="entry name" value="Sulfatase_N"/>
</dbReference>
<dbReference type="RefSeq" id="WP_379861100.1">
    <property type="nucleotide sequence ID" value="NZ_JBHMFC010000034.1"/>
</dbReference>
<keyword evidence="5" id="KW-1185">Reference proteome</keyword>
<dbReference type="InterPro" id="IPR017850">
    <property type="entry name" value="Alkaline_phosphatase_core_sf"/>
</dbReference>